<dbReference type="AlphaFoldDB" id="A0A848MFN5"/>
<sequence length="86" mass="9520">MMKVVKPVSIIAFILLLSGCGTIFGRTGIPSFYPNEFSSPQKGIYPGTQLDGKFLQSHFLLFALIDLPISLVTDTLLLPVDLYRMN</sequence>
<protein>
    <submittedName>
        <fullName evidence="2">YceK/YidQ family lipoprotein</fullName>
    </submittedName>
</protein>
<dbReference type="RefSeq" id="WP_169401887.1">
    <property type="nucleotide sequence ID" value="NZ_JAADJU010000002.1"/>
</dbReference>
<evidence type="ECO:0000313" key="2">
    <source>
        <dbReference type="EMBL" id="NMP26196.1"/>
    </source>
</evidence>
<reference evidence="2 3" key="1">
    <citation type="submission" date="2020-01" db="EMBL/GenBank/DDBJ databases">
        <authorList>
            <person name="Lee S.D."/>
        </authorList>
    </citation>
    <scope>NUCLEOTIDE SEQUENCE [LARGE SCALE GENOMIC DNA]</scope>
    <source>
        <strain evidence="2 3">SAP-1</strain>
    </source>
</reference>
<organism evidence="2 3">
    <name type="scientific">Rouxiella aceris</name>
    <dbReference type="NCBI Taxonomy" id="2703884"/>
    <lineage>
        <taxon>Bacteria</taxon>
        <taxon>Pseudomonadati</taxon>
        <taxon>Pseudomonadota</taxon>
        <taxon>Gammaproteobacteria</taxon>
        <taxon>Enterobacterales</taxon>
        <taxon>Yersiniaceae</taxon>
        <taxon>Rouxiella</taxon>
    </lineage>
</organism>
<dbReference type="PROSITE" id="PS51257">
    <property type="entry name" value="PROKAR_LIPOPROTEIN"/>
    <property type="match status" value="1"/>
</dbReference>
<proteinExistence type="predicted"/>
<comment type="caution">
    <text evidence="2">The sequence shown here is derived from an EMBL/GenBank/DDBJ whole genome shotgun (WGS) entry which is preliminary data.</text>
</comment>
<accession>A0A848MFN5</accession>
<keyword evidence="2" id="KW-0449">Lipoprotein</keyword>
<keyword evidence="1" id="KW-0812">Transmembrane</keyword>
<evidence type="ECO:0000313" key="3">
    <source>
        <dbReference type="Proteomes" id="UP000585363"/>
    </source>
</evidence>
<evidence type="ECO:0000256" key="1">
    <source>
        <dbReference type="SAM" id="Phobius"/>
    </source>
</evidence>
<keyword evidence="3" id="KW-1185">Reference proteome</keyword>
<dbReference type="InterPro" id="IPR010780">
    <property type="entry name" value="DUF1375"/>
</dbReference>
<keyword evidence="1" id="KW-0472">Membrane</keyword>
<dbReference type="Pfam" id="PF07119">
    <property type="entry name" value="DUF1375"/>
    <property type="match status" value="1"/>
</dbReference>
<dbReference type="EMBL" id="JAADJU010000002">
    <property type="protein sequence ID" value="NMP26196.1"/>
    <property type="molecule type" value="Genomic_DNA"/>
</dbReference>
<name>A0A848MFN5_9GAMM</name>
<gene>
    <name evidence="2" type="ORF">GW590_04830</name>
</gene>
<reference evidence="2 3" key="2">
    <citation type="submission" date="2020-06" db="EMBL/GenBank/DDBJ databases">
        <title>Polyphasic characterization of a Rahnella strain isolated from tree sap.</title>
        <authorList>
            <person name="Kim I.S."/>
        </authorList>
    </citation>
    <scope>NUCLEOTIDE SEQUENCE [LARGE SCALE GENOMIC DNA]</scope>
    <source>
        <strain evidence="2 3">SAP-1</strain>
    </source>
</reference>
<feature type="transmembrane region" description="Helical" evidence="1">
    <location>
        <begin position="59"/>
        <end position="80"/>
    </location>
</feature>
<dbReference type="Proteomes" id="UP000585363">
    <property type="component" value="Unassembled WGS sequence"/>
</dbReference>
<keyword evidence="1" id="KW-1133">Transmembrane helix</keyword>